<evidence type="ECO:0000313" key="3">
    <source>
        <dbReference type="Proteomes" id="UP000199515"/>
    </source>
</evidence>
<dbReference type="NCBIfam" id="TIGR01764">
    <property type="entry name" value="excise"/>
    <property type="match status" value="1"/>
</dbReference>
<sequence>MTSPSNHDDTADVLVLTSAICRLTDAVEMLASRQPRDAQALMTADELGQLLGISPRTLKDQANAGTFPHRRFGKHYRFSREDVSEITRLAARGVHFRPRHLRVA</sequence>
<keyword evidence="3" id="KW-1185">Reference proteome</keyword>
<dbReference type="AlphaFoldDB" id="A0A1H2SHR7"/>
<gene>
    <name evidence="2" type="ORF">SAMN05421504_101224</name>
</gene>
<proteinExistence type="predicted"/>
<feature type="domain" description="Helix-turn-helix" evidence="1">
    <location>
        <begin position="41"/>
        <end position="85"/>
    </location>
</feature>
<dbReference type="RefSeq" id="WP_245757085.1">
    <property type="nucleotide sequence ID" value="NZ_FNON01000001.1"/>
</dbReference>
<protein>
    <submittedName>
        <fullName evidence="2">DNA binding domain-containing protein, excisionase family</fullName>
    </submittedName>
</protein>
<dbReference type="EMBL" id="FNON01000001">
    <property type="protein sequence ID" value="SDW31068.1"/>
    <property type="molecule type" value="Genomic_DNA"/>
</dbReference>
<dbReference type="STRING" id="589385.SAMN05421504_101224"/>
<accession>A0A1H2SHR7</accession>
<dbReference type="Pfam" id="PF12728">
    <property type="entry name" value="HTH_17"/>
    <property type="match status" value="1"/>
</dbReference>
<dbReference type="InterPro" id="IPR010093">
    <property type="entry name" value="SinI_DNA-bd"/>
</dbReference>
<dbReference type="InterPro" id="IPR009061">
    <property type="entry name" value="DNA-bd_dom_put_sf"/>
</dbReference>
<organism evidence="2 3">
    <name type="scientific">Amycolatopsis xylanica</name>
    <dbReference type="NCBI Taxonomy" id="589385"/>
    <lineage>
        <taxon>Bacteria</taxon>
        <taxon>Bacillati</taxon>
        <taxon>Actinomycetota</taxon>
        <taxon>Actinomycetes</taxon>
        <taxon>Pseudonocardiales</taxon>
        <taxon>Pseudonocardiaceae</taxon>
        <taxon>Amycolatopsis</taxon>
    </lineage>
</organism>
<evidence type="ECO:0000259" key="1">
    <source>
        <dbReference type="Pfam" id="PF12728"/>
    </source>
</evidence>
<evidence type="ECO:0000313" key="2">
    <source>
        <dbReference type="EMBL" id="SDW31068.1"/>
    </source>
</evidence>
<dbReference type="InterPro" id="IPR041657">
    <property type="entry name" value="HTH_17"/>
</dbReference>
<dbReference type="Proteomes" id="UP000199515">
    <property type="component" value="Unassembled WGS sequence"/>
</dbReference>
<reference evidence="2 3" key="1">
    <citation type="submission" date="2016-10" db="EMBL/GenBank/DDBJ databases">
        <authorList>
            <person name="de Groot N.N."/>
        </authorList>
    </citation>
    <scope>NUCLEOTIDE SEQUENCE [LARGE SCALE GENOMIC DNA]</scope>
    <source>
        <strain evidence="2 3">CPCC 202699</strain>
    </source>
</reference>
<name>A0A1H2SHR7_9PSEU</name>
<dbReference type="GO" id="GO:0003677">
    <property type="term" value="F:DNA binding"/>
    <property type="evidence" value="ECO:0007669"/>
    <property type="project" value="InterPro"/>
</dbReference>
<dbReference type="SUPFAM" id="SSF46955">
    <property type="entry name" value="Putative DNA-binding domain"/>
    <property type="match status" value="1"/>
</dbReference>